<feature type="signal peptide" evidence="5">
    <location>
        <begin position="1"/>
        <end position="27"/>
    </location>
</feature>
<comment type="similarity">
    <text evidence="2">Belongs to the membrane fusion protein (MFP) (TC 8.A.1) family.</text>
</comment>
<feature type="coiled-coil region" evidence="4">
    <location>
        <begin position="147"/>
        <end position="233"/>
    </location>
</feature>
<dbReference type="HOGENOM" id="CLU_018816_1_2_0"/>
<dbReference type="KEGG" id="sus:Acid_2364"/>
<dbReference type="InterPro" id="IPR006143">
    <property type="entry name" value="RND_pump_MFP"/>
</dbReference>
<evidence type="ECO:0000256" key="3">
    <source>
        <dbReference type="ARBA" id="ARBA00022448"/>
    </source>
</evidence>
<dbReference type="Gene3D" id="2.40.420.20">
    <property type="match status" value="1"/>
</dbReference>
<dbReference type="GO" id="GO:1990281">
    <property type="term" value="C:efflux pump complex"/>
    <property type="evidence" value="ECO:0007669"/>
    <property type="project" value="TreeGrafter"/>
</dbReference>
<evidence type="ECO:0000256" key="1">
    <source>
        <dbReference type="ARBA" id="ARBA00004196"/>
    </source>
</evidence>
<sequence length="425" mass="44918" precursor="true">MNRLLLSSLALASVFLISCSKSKEVTAAGPAARQPVVVSAAPAITRTVPASFQETGTFIADETSDIAPLVAGRVIATPVNVGDFVKQGQVICELEHRDAQLRLDQARAALDQATAGVRQSQSRIGLAANGKFDPNNVPEAAAARAAYESAQAQARLAAADAKRYENLVASGDVSRSAFEKAHTAQETAEAQANAAKQQYEAALNTARMSYGAVENSQASLEGARSQLAQAEKGLSDTTIRAPFDGYITARPVAAGEYVALSNKIATIVRIGTMKLELQTPEQQAGRAKLGMAVVARVAAYPDRDFNGRVSAINQSVDPNSRVFILEAKFDNPKGELRPGMFSTARVILPGGEQATFAPRNAVIRDKTTDSFQVFTIDGNTAHLRVVVAGDAEGDQIRIVSGLNPNDTVATSHQAELFDGATVQVR</sequence>
<comment type="subcellular location">
    <subcellularLocation>
        <location evidence="1">Cell envelope</location>
    </subcellularLocation>
</comment>
<evidence type="ECO:0000256" key="5">
    <source>
        <dbReference type="SAM" id="SignalP"/>
    </source>
</evidence>
<dbReference type="InterPro" id="IPR058792">
    <property type="entry name" value="Beta-barrel_RND_2"/>
</dbReference>
<reference evidence="9" key="1">
    <citation type="submission" date="2006-10" db="EMBL/GenBank/DDBJ databases">
        <title>Complete sequence of Solibacter usitatus Ellin6076.</title>
        <authorList>
            <consortium name="US DOE Joint Genome Institute"/>
            <person name="Copeland A."/>
            <person name="Lucas S."/>
            <person name="Lapidus A."/>
            <person name="Barry K."/>
            <person name="Detter J.C."/>
            <person name="Glavina del Rio T."/>
            <person name="Hammon N."/>
            <person name="Israni S."/>
            <person name="Dalin E."/>
            <person name="Tice H."/>
            <person name="Pitluck S."/>
            <person name="Thompson L.S."/>
            <person name="Brettin T."/>
            <person name="Bruce D."/>
            <person name="Han C."/>
            <person name="Tapia R."/>
            <person name="Gilna P."/>
            <person name="Schmutz J."/>
            <person name="Larimer F."/>
            <person name="Land M."/>
            <person name="Hauser L."/>
            <person name="Kyrpides N."/>
            <person name="Mikhailova N."/>
            <person name="Janssen P.H."/>
            <person name="Kuske C.R."/>
            <person name="Richardson P."/>
        </authorList>
    </citation>
    <scope>NUCLEOTIDE SEQUENCE</scope>
    <source>
        <strain evidence="9">Ellin6076</strain>
    </source>
</reference>
<dbReference type="PANTHER" id="PTHR30469">
    <property type="entry name" value="MULTIDRUG RESISTANCE PROTEIN MDTA"/>
    <property type="match status" value="1"/>
</dbReference>
<evidence type="ECO:0000259" key="6">
    <source>
        <dbReference type="Pfam" id="PF25917"/>
    </source>
</evidence>
<dbReference type="AlphaFoldDB" id="Q025G6"/>
<dbReference type="Gene3D" id="2.40.30.170">
    <property type="match status" value="1"/>
</dbReference>
<gene>
    <name evidence="9" type="ordered locus">Acid_2364</name>
</gene>
<dbReference type="SUPFAM" id="SSF111369">
    <property type="entry name" value="HlyD-like secretion proteins"/>
    <property type="match status" value="2"/>
</dbReference>
<dbReference type="OrthoDB" id="9811754at2"/>
<evidence type="ECO:0000256" key="2">
    <source>
        <dbReference type="ARBA" id="ARBA00009477"/>
    </source>
</evidence>
<dbReference type="PROSITE" id="PS51257">
    <property type="entry name" value="PROKAR_LIPOPROTEIN"/>
    <property type="match status" value="1"/>
</dbReference>
<organism evidence="9">
    <name type="scientific">Solibacter usitatus (strain Ellin6076)</name>
    <dbReference type="NCBI Taxonomy" id="234267"/>
    <lineage>
        <taxon>Bacteria</taxon>
        <taxon>Pseudomonadati</taxon>
        <taxon>Acidobacteriota</taxon>
        <taxon>Terriglobia</taxon>
        <taxon>Bryobacterales</taxon>
        <taxon>Solibacteraceae</taxon>
        <taxon>Candidatus Solibacter</taxon>
    </lineage>
</organism>
<protein>
    <submittedName>
        <fullName evidence="9">Efflux transporter, RND family, MFP subunit</fullName>
    </submittedName>
</protein>
<dbReference type="Pfam" id="PF25917">
    <property type="entry name" value="BSH_RND"/>
    <property type="match status" value="1"/>
</dbReference>
<dbReference type="eggNOG" id="COG0845">
    <property type="taxonomic scope" value="Bacteria"/>
</dbReference>
<dbReference type="InterPro" id="IPR058625">
    <property type="entry name" value="MdtA-like_BSH"/>
</dbReference>
<dbReference type="EMBL" id="CP000473">
    <property type="protein sequence ID" value="ABJ83353.1"/>
    <property type="molecule type" value="Genomic_DNA"/>
</dbReference>
<feature type="domain" description="CusB-like beta-barrel" evidence="7">
    <location>
        <begin position="275"/>
        <end position="346"/>
    </location>
</feature>
<dbReference type="Gene3D" id="2.40.50.100">
    <property type="match status" value="1"/>
</dbReference>
<dbReference type="InParanoid" id="Q025G6"/>
<dbReference type="Gene3D" id="1.10.287.470">
    <property type="entry name" value="Helix hairpin bin"/>
    <property type="match status" value="1"/>
</dbReference>
<dbReference type="FunFam" id="2.40.30.170:FF:000010">
    <property type="entry name" value="Efflux RND transporter periplasmic adaptor subunit"/>
    <property type="match status" value="1"/>
</dbReference>
<keyword evidence="5" id="KW-0732">Signal</keyword>
<dbReference type="Pfam" id="PF25954">
    <property type="entry name" value="Beta-barrel_RND_2"/>
    <property type="match status" value="1"/>
</dbReference>
<dbReference type="InterPro" id="IPR058627">
    <property type="entry name" value="MdtA-like_C"/>
</dbReference>
<feature type="chain" id="PRO_5004163274" evidence="5">
    <location>
        <begin position="28"/>
        <end position="425"/>
    </location>
</feature>
<evidence type="ECO:0000256" key="4">
    <source>
        <dbReference type="SAM" id="Coils"/>
    </source>
</evidence>
<evidence type="ECO:0000259" key="8">
    <source>
        <dbReference type="Pfam" id="PF25967"/>
    </source>
</evidence>
<dbReference type="Pfam" id="PF25967">
    <property type="entry name" value="RND-MFP_C"/>
    <property type="match status" value="1"/>
</dbReference>
<name>Q025G6_SOLUE</name>
<keyword evidence="3" id="KW-0813">Transport</keyword>
<accession>Q025G6</accession>
<dbReference type="PANTHER" id="PTHR30469:SF15">
    <property type="entry name" value="HLYD FAMILY OF SECRETION PROTEINS"/>
    <property type="match status" value="1"/>
</dbReference>
<evidence type="ECO:0000313" key="9">
    <source>
        <dbReference type="EMBL" id="ABJ83353.1"/>
    </source>
</evidence>
<feature type="domain" description="Multidrug resistance protein MdtA-like C-terminal permuted SH3" evidence="8">
    <location>
        <begin position="354"/>
        <end position="411"/>
    </location>
</feature>
<feature type="domain" description="Multidrug resistance protein MdtA-like barrel-sandwich hybrid" evidence="6">
    <location>
        <begin position="63"/>
        <end position="268"/>
    </location>
</feature>
<dbReference type="GO" id="GO:0015562">
    <property type="term" value="F:efflux transmembrane transporter activity"/>
    <property type="evidence" value="ECO:0007669"/>
    <property type="project" value="TreeGrafter"/>
</dbReference>
<dbReference type="STRING" id="234267.Acid_2364"/>
<dbReference type="NCBIfam" id="TIGR01730">
    <property type="entry name" value="RND_mfp"/>
    <property type="match status" value="1"/>
</dbReference>
<proteinExistence type="inferred from homology"/>
<keyword evidence="4" id="KW-0175">Coiled coil</keyword>
<evidence type="ECO:0000259" key="7">
    <source>
        <dbReference type="Pfam" id="PF25954"/>
    </source>
</evidence>